<keyword evidence="1" id="KW-0472">Membrane</keyword>
<evidence type="ECO:0000256" key="1">
    <source>
        <dbReference type="SAM" id="Phobius"/>
    </source>
</evidence>
<keyword evidence="3" id="KW-1185">Reference proteome</keyword>
<dbReference type="EMBL" id="QJJV01000054">
    <property type="protein sequence ID" value="PXX02444.1"/>
    <property type="molecule type" value="Genomic_DNA"/>
</dbReference>
<feature type="non-terminal residue" evidence="2">
    <location>
        <position position="64"/>
    </location>
</feature>
<organism evidence="2 3">
    <name type="scientific">Paraburkholderia tropica</name>
    <dbReference type="NCBI Taxonomy" id="92647"/>
    <lineage>
        <taxon>Bacteria</taxon>
        <taxon>Pseudomonadati</taxon>
        <taxon>Pseudomonadota</taxon>
        <taxon>Betaproteobacteria</taxon>
        <taxon>Burkholderiales</taxon>
        <taxon>Burkholderiaceae</taxon>
        <taxon>Paraburkholderia</taxon>
    </lineage>
</organism>
<comment type="caution">
    <text evidence="2">The sequence shown here is derived from an EMBL/GenBank/DDBJ whole genome shotgun (WGS) entry which is preliminary data.</text>
</comment>
<accession>A0ABX5MAW6</accession>
<dbReference type="Proteomes" id="UP000247515">
    <property type="component" value="Unassembled WGS sequence"/>
</dbReference>
<proteinExistence type="predicted"/>
<evidence type="ECO:0000313" key="2">
    <source>
        <dbReference type="EMBL" id="PXX02444.1"/>
    </source>
</evidence>
<keyword evidence="1" id="KW-0812">Transmembrane</keyword>
<sequence>MTHVSITRPPLRPSALSIVVACATVAIMSGCANYIGIKSDKTLAQPQQFESSQSIPAQGGQWPA</sequence>
<keyword evidence="1" id="KW-1133">Transmembrane helix</keyword>
<name>A0ABX5MAW6_9BURK</name>
<gene>
    <name evidence="2" type="ORF">C7400_1541</name>
</gene>
<feature type="transmembrane region" description="Helical" evidence="1">
    <location>
        <begin position="15"/>
        <end position="35"/>
    </location>
</feature>
<evidence type="ECO:0000313" key="3">
    <source>
        <dbReference type="Proteomes" id="UP000247515"/>
    </source>
</evidence>
<reference evidence="2 3" key="1">
    <citation type="submission" date="2018-05" db="EMBL/GenBank/DDBJ databases">
        <title>Genomic Encyclopedia of Type Strains, Phase IV (KMG-V): Genome sequencing to study the core and pangenomes of soil and plant-associated prokaryotes.</title>
        <authorList>
            <person name="Whitman W."/>
        </authorList>
    </citation>
    <scope>NUCLEOTIDE SEQUENCE [LARGE SCALE GENOMIC DNA]</scope>
    <source>
        <strain evidence="2 3">SIr-6563</strain>
    </source>
</reference>
<protein>
    <submittedName>
        <fullName evidence="2">Uncharacterized protein</fullName>
    </submittedName>
</protein>